<reference evidence="5" key="2">
    <citation type="submission" date="2021-01" db="EMBL/GenBank/DDBJ databases">
        <authorList>
            <person name="Schikora-Tamarit M.A."/>
        </authorList>
    </citation>
    <scope>NUCLEOTIDE SEQUENCE</scope>
    <source>
        <strain evidence="5">CBS6341</strain>
    </source>
</reference>
<dbReference type="InterPro" id="IPR036259">
    <property type="entry name" value="MFS_trans_sf"/>
</dbReference>
<feature type="transmembrane region" description="Helical" evidence="3">
    <location>
        <begin position="411"/>
        <end position="432"/>
    </location>
</feature>
<dbReference type="EMBL" id="JAEUBF010001336">
    <property type="protein sequence ID" value="KAH3669181.1"/>
    <property type="molecule type" value="Genomic_DNA"/>
</dbReference>
<comment type="caution">
    <text evidence="5">The sequence shown here is derived from an EMBL/GenBank/DDBJ whole genome shotgun (WGS) entry which is preliminary data.</text>
</comment>
<feature type="transmembrane region" description="Helical" evidence="3">
    <location>
        <begin position="88"/>
        <end position="106"/>
    </location>
</feature>
<evidence type="ECO:0000313" key="6">
    <source>
        <dbReference type="Proteomes" id="UP000769528"/>
    </source>
</evidence>
<dbReference type="Gene3D" id="1.20.1250.20">
    <property type="entry name" value="MFS general substrate transporter like domains"/>
    <property type="match status" value="1"/>
</dbReference>
<dbReference type="PANTHER" id="PTHR23520">
    <property type="entry name" value="TRANSPORTER, PUTATIVE (AFU_ORTHOLOGUE AFUA_3G04000)-RELATED"/>
    <property type="match status" value="1"/>
</dbReference>
<dbReference type="InterPro" id="IPR011701">
    <property type="entry name" value="MFS"/>
</dbReference>
<dbReference type="GO" id="GO:0016020">
    <property type="term" value="C:membrane"/>
    <property type="evidence" value="ECO:0007669"/>
    <property type="project" value="UniProtKB-SubCell"/>
</dbReference>
<keyword evidence="3" id="KW-0472">Membrane</keyword>
<feature type="transmembrane region" description="Helical" evidence="3">
    <location>
        <begin position="112"/>
        <end position="131"/>
    </location>
</feature>
<dbReference type="PROSITE" id="PS50850">
    <property type="entry name" value="MFS"/>
    <property type="match status" value="1"/>
</dbReference>
<feature type="region of interest" description="Disordered" evidence="2">
    <location>
        <begin position="217"/>
        <end position="236"/>
    </location>
</feature>
<feature type="transmembrane region" description="Helical" evidence="3">
    <location>
        <begin position="259"/>
        <end position="277"/>
    </location>
</feature>
<feature type="transmembrane region" description="Helical" evidence="3">
    <location>
        <begin position="297"/>
        <end position="317"/>
    </location>
</feature>
<dbReference type="OrthoDB" id="10027823at2759"/>
<dbReference type="AlphaFoldDB" id="A0A9P8T7U2"/>
<accession>A0A9P8T7U2</accession>
<reference evidence="5" key="1">
    <citation type="journal article" date="2021" name="Open Biol.">
        <title>Shared evolutionary footprints suggest mitochondrial oxidative damage underlies multiple complex I losses in fungi.</title>
        <authorList>
            <person name="Schikora-Tamarit M.A."/>
            <person name="Marcet-Houben M."/>
            <person name="Nosek J."/>
            <person name="Gabaldon T."/>
        </authorList>
    </citation>
    <scope>NUCLEOTIDE SEQUENCE</scope>
    <source>
        <strain evidence="5">CBS6341</strain>
    </source>
</reference>
<evidence type="ECO:0000259" key="4">
    <source>
        <dbReference type="PROSITE" id="PS50850"/>
    </source>
</evidence>
<dbReference type="GO" id="GO:0022857">
    <property type="term" value="F:transmembrane transporter activity"/>
    <property type="evidence" value="ECO:0007669"/>
    <property type="project" value="InterPro"/>
</dbReference>
<keyword evidence="3" id="KW-1133">Transmembrane helix</keyword>
<dbReference type="Pfam" id="PF07690">
    <property type="entry name" value="MFS_1"/>
    <property type="match status" value="1"/>
</dbReference>
<evidence type="ECO:0000256" key="3">
    <source>
        <dbReference type="SAM" id="Phobius"/>
    </source>
</evidence>
<sequence length="445" mass="48955">MGTISTLAHHMGFFTLINAPRDIHLIILLRCLRLSAFGAISLILVKYLKSVGIEETQIGLLLTLTFIGELIFSFILAHVSDRLGRRRIIILSSILMSVTGVLLYYFNSFWLLAIIMVIGIITPSGTEVGPFRSIEQSAISTLVKYEDRSDIFSWYTFSGGFSSGIGNFIIGYSLDKSGSDYSICFAYYSAIGIVLALISCLLSDKVEVEKDTSVAKNLEDDEASSSTPLLPSISPPKEKPNTLISYILPNFTEKSLNKLLLLTFLISLDSLGLSLSSKAWTVYYFTQRYLLDSASTGVLFGTASFIGAISCLIGTYFCKKYGPIRTMITSHSIASVLLIFHSLPINYVSMSSIFLIRAFVRTMDLPSKHLFISAVVEPSERTTAIGFINAAKTLVNTTGPIVSGYLASKDMLWLCFLIAGFLRLSYDFGLFIKFYGSREGANAAQ</sequence>
<keyword evidence="6" id="KW-1185">Reference proteome</keyword>
<feature type="transmembrane region" description="Helical" evidence="3">
    <location>
        <begin position="25"/>
        <end position="45"/>
    </location>
</feature>
<feature type="transmembrane region" description="Helical" evidence="3">
    <location>
        <begin position="152"/>
        <end position="173"/>
    </location>
</feature>
<feature type="transmembrane region" description="Helical" evidence="3">
    <location>
        <begin position="57"/>
        <end position="76"/>
    </location>
</feature>
<proteinExistence type="predicted"/>
<dbReference type="InterPro" id="IPR020846">
    <property type="entry name" value="MFS_dom"/>
</dbReference>
<dbReference type="PANTHER" id="PTHR23520:SF5">
    <property type="entry name" value="TRANSPORTER, PUTATIVE (AFU_ORTHOLOGUE AFUA_3G04000)-RELATED"/>
    <property type="match status" value="1"/>
</dbReference>
<organism evidence="5 6">
    <name type="scientific">Wickerhamomyces mucosus</name>
    <dbReference type="NCBI Taxonomy" id="1378264"/>
    <lineage>
        <taxon>Eukaryota</taxon>
        <taxon>Fungi</taxon>
        <taxon>Dikarya</taxon>
        <taxon>Ascomycota</taxon>
        <taxon>Saccharomycotina</taxon>
        <taxon>Saccharomycetes</taxon>
        <taxon>Phaffomycetales</taxon>
        <taxon>Wickerhamomycetaceae</taxon>
        <taxon>Wickerhamomyces</taxon>
    </lineage>
</organism>
<comment type="subcellular location">
    <subcellularLocation>
        <location evidence="1">Membrane</location>
        <topology evidence="1">Multi-pass membrane protein</topology>
    </subcellularLocation>
</comment>
<protein>
    <recommendedName>
        <fullName evidence="4">Major facilitator superfamily (MFS) profile domain-containing protein</fullName>
    </recommendedName>
</protein>
<name>A0A9P8T7U2_9ASCO</name>
<gene>
    <name evidence="5" type="ORF">WICMUC_005020</name>
</gene>
<feature type="transmembrane region" description="Helical" evidence="3">
    <location>
        <begin position="338"/>
        <end position="360"/>
    </location>
</feature>
<dbReference type="SUPFAM" id="SSF103473">
    <property type="entry name" value="MFS general substrate transporter"/>
    <property type="match status" value="1"/>
</dbReference>
<evidence type="ECO:0000256" key="2">
    <source>
        <dbReference type="SAM" id="MobiDB-lite"/>
    </source>
</evidence>
<keyword evidence="3" id="KW-0812">Transmembrane</keyword>
<evidence type="ECO:0000256" key="1">
    <source>
        <dbReference type="ARBA" id="ARBA00004141"/>
    </source>
</evidence>
<evidence type="ECO:0000313" key="5">
    <source>
        <dbReference type="EMBL" id="KAH3669181.1"/>
    </source>
</evidence>
<feature type="transmembrane region" description="Helical" evidence="3">
    <location>
        <begin position="185"/>
        <end position="203"/>
    </location>
</feature>
<dbReference type="Proteomes" id="UP000769528">
    <property type="component" value="Unassembled WGS sequence"/>
</dbReference>
<feature type="domain" description="Major facilitator superfamily (MFS) profile" evidence="4">
    <location>
        <begin position="1"/>
        <end position="445"/>
    </location>
</feature>